<dbReference type="OrthoDB" id="3340520at2759"/>
<evidence type="ECO:0000313" key="2">
    <source>
        <dbReference type="Proteomes" id="UP000504636"/>
    </source>
</evidence>
<dbReference type="Proteomes" id="UP000504636">
    <property type="component" value="Unplaced"/>
</dbReference>
<keyword evidence="2" id="KW-1185">Reference proteome</keyword>
<reference evidence="1 3" key="1">
    <citation type="journal article" date="2020" name="Stud. Mycol.">
        <title>101 Dothideomycetes genomes: a test case for predicting lifestyles and emergence of pathogens.</title>
        <authorList>
            <person name="Haridas S."/>
            <person name="Albert R."/>
            <person name="Binder M."/>
            <person name="Bloem J."/>
            <person name="Labutti K."/>
            <person name="Salamov A."/>
            <person name="Andreopoulos B."/>
            <person name="Baker S."/>
            <person name="Barry K."/>
            <person name="Bills G."/>
            <person name="Bluhm B."/>
            <person name="Cannon C."/>
            <person name="Castanera R."/>
            <person name="Culley D."/>
            <person name="Daum C."/>
            <person name="Ezra D."/>
            <person name="Gonzalez J."/>
            <person name="Henrissat B."/>
            <person name="Kuo A."/>
            <person name="Liang C."/>
            <person name="Lipzen A."/>
            <person name="Lutzoni F."/>
            <person name="Magnuson J."/>
            <person name="Mondo S."/>
            <person name="Nolan M."/>
            <person name="Ohm R."/>
            <person name="Pangilinan J."/>
            <person name="Park H.-J."/>
            <person name="Ramirez L."/>
            <person name="Alfaro M."/>
            <person name="Sun H."/>
            <person name="Tritt A."/>
            <person name="Yoshinaga Y."/>
            <person name="Zwiers L.-H."/>
            <person name="Turgeon B."/>
            <person name="Goodwin S."/>
            <person name="Spatafora J."/>
            <person name="Crous P."/>
            <person name="Grigoriev I."/>
        </authorList>
    </citation>
    <scope>NUCLEOTIDE SEQUENCE</scope>
    <source>
        <strain evidence="1 3">CBS 304.34</strain>
    </source>
</reference>
<evidence type="ECO:0000313" key="1">
    <source>
        <dbReference type="EMBL" id="KAF2815833.1"/>
    </source>
</evidence>
<proteinExistence type="predicted"/>
<gene>
    <name evidence="1 3" type="ORF">BDZ99DRAFT_375646</name>
</gene>
<organism evidence="1">
    <name type="scientific">Mytilinidion resinicola</name>
    <dbReference type="NCBI Taxonomy" id="574789"/>
    <lineage>
        <taxon>Eukaryota</taxon>
        <taxon>Fungi</taxon>
        <taxon>Dikarya</taxon>
        <taxon>Ascomycota</taxon>
        <taxon>Pezizomycotina</taxon>
        <taxon>Dothideomycetes</taxon>
        <taxon>Pleosporomycetidae</taxon>
        <taxon>Mytilinidiales</taxon>
        <taxon>Mytilinidiaceae</taxon>
        <taxon>Mytilinidion</taxon>
    </lineage>
</organism>
<dbReference type="Pfam" id="PF07103">
    <property type="entry name" value="DUF1365"/>
    <property type="match status" value="1"/>
</dbReference>
<evidence type="ECO:0000313" key="3">
    <source>
        <dbReference type="RefSeq" id="XP_033582797.1"/>
    </source>
</evidence>
<protein>
    <submittedName>
        <fullName evidence="1 3">DUF1365-domain-containing protein</fullName>
    </submittedName>
</protein>
<accession>A0A6A6Z595</accession>
<reference evidence="3" key="2">
    <citation type="submission" date="2020-04" db="EMBL/GenBank/DDBJ databases">
        <authorList>
            <consortium name="NCBI Genome Project"/>
        </authorList>
    </citation>
    <scope>NUCLEOTIDE SEQUENCE</scope>
    <source>
        <strain evidence="3">CBS 304.34</strain>
    </source>
</reference>
<dbReference type="PANTHER" id="PTHR33973">
    <property type="entry name" value="OS07G0153300 PROTEIN"/>
    <property type="match status" value="1"/>
</dbReference>
<dbReference type="GeneID" id="54455881"/>
<dbReference type="InterPro" id="IPR010775">
    <property type="entry name" value="DUF1365"/>
</dbReference>
<dbReference type="AlphaFoldDB" id="A0A6A6Z595"/>
<name>A0A6A6Z595_9PEZI</name>
<dbReference type="EMBL" id="MU003693">
    <property type="protein sequence ID" value="KAF2815833.1"/>
    <property type="molecule type" value="Genomic_DNA"/>
</dbReference>
<reference evidence="3" key="3">
    <citation type="submission" date="2025-04" db="UniProtKB">
        <authorList>
            <consortium name="RefSeq"/>
        </authorList>
    </citation>
    <scope>IDENTIFICATION</scope>
    <source>
        <strain evidence="3">CBS 304.34</strain>
    </source>
</reference>
<dbReference type="PANTHER" id="PTHR33973:SF4">
    <property type="entry name" value="OS07G0153300 PROTEIN"/>
    <property type="match status" value="1"/>
</dbReference>
<sequence>MRISQRPVLGLQRLSGSTRLDGQIKNGLPNNGDRKSRLKPLIFPCRTTHTRTFPKRHSFEYSYLLVGVPVPWNGAKSGILSADQKDTTKSNGKGWLQIRAEDYLERGSAELGLVEKLRETLKAQGVDDDEWHEAYLVTASRVLGYSFNPVSFWYIYGHDQTLKMMILEVNNTFDERRIYLLRAQPSSATEPNELSKTNRFRNVWQKDFHVSPFNSLKGSYTLKAADPFNSGSSTVNIDNTITLMSSKNHAKLVARVFSIGPPLDPATFSAWDTFCFMLQYWWIGLVTFPRIIREATKLFFVRSLHVWFRPGVALTSIARTASREEIILERYFEQYISSLAERVKGPLQITYKSALSKNTKEFKSANTCLTPNVPPKHMEIRVLSPAFYSRFIHYAHTSEAFDRECLCTDQRNRTISLSNPENLPLLLPKRAESEDVRLGGWDSIRWSTLRRLRCAPGVPVYPIIPSQPTAASTEDIRKLPFSDMDIFVQLSCENVGLYRRTAIRVFLAQRIAFGFTELLSAADILLRTVLVVGCMPAISSRGDESQADGREWQLMVLTGAAIRVGAVHAWSCLKGAV</sequence>
<dbReference type="RefSeq" id="XP_033582797.1">
    <property type="nucleotide sequence ID" value="XM_033714988.1"/>
</dbReference>